<evidence type="ECO:0000313" key="13">
    <source>
        <dbReference type="EMBL" id="ORY13064.1"/>
    </source>
</evidence>
<evidence type="ECO:0000256" key="7">
    <source>
        <dbReference type="ARBA" id="ARBA00023277"/>
    </source>
</evidence>
<dbReference type="AlphaFoldDB" id="A0A1Y1ZS91"/>
<evidence type="ECO:0000256" key="3">
    <source>
        <dbReference type="ARBA" id="ARBA00022525"/>
    </source>
</evidence>
<evidence type="ECO:0000256" key="1">
    <source>
        <dbReference type="ARBA" id="ARBA00004613"/>
    </source>
</evidence>
<evidence type="ECO:0000259" key="12">
    <source>
        <dbReference type="Pfam" id="PF02230"/>
    </source>
</evidence>
<dbReference type="SUPFAM" id="SSF53474">
    <property type="entry name" value="alpha/beta-Hydrolases"/>
    <property type="match status" value="1"/>
</dbReference>
<evidence type="ECO:0000256" key="6">
    <source>
        <dbReference type="ARBA" id="ARBA00022801"/>
    </source>
</evidence>
<name>A0A1Y1ZS91_9PLEO</name>
<comment type="similarity">
    <text evidence="2 11">Belongs to the faeC family.</text>
</comment>
<organism evidence="13 14">
    <name type="scientific">Clohesyomyces aquaticus</name>
    <dbReference type="NCBI Taxonomy" id="1231657"/>
    <lineage>
        <taxon>Eukaryota</taxon>
        <taxon>Fungi</taxon>
        <taxon>Dikarya</taxon>
        <taxon>Ascomycota</taxon>
        <taxon>Pezizomycotina</taxon>
        <taxon>Dothideomycetes</taxon>
        <taxon>Pleosporomycetidae</taxon>
        <taxon>Pleosporales</taxon>
        <taxon>Lindgomycetaceae</taxon>
        <taxon>Clohesyomyces</taxon>
    </lineage>
</organism>
<dbReference type="Proteomes" id="UP000193144">
    <property type="component" value="Unassembled WGS sequence"/>
</dbReference>
<dbReference type="GO" id="GO:0045493">
    <property type="term" value="P:xylan catabolic process"/>
    <property type="evidence" value="ECO:0007669"/>
    <property type="project" value="UniProtKB-UniRule"/>
</dbReference>
<dbReference type="Pfam" id="PF02230">
    <property type="entry name" value="Abhydrolase_2"/>
    <property type="match status" value="1"/>
</dbReference>
<dbReference type="ESTHER" id="9pleo-a0a1y1zs91">
    <property type="family name" value="FaeC"/>
</dbReference>
<evidence type="ECO:0000256" key="8">
    <source>
        <dbReference type="ARBA" id="ARBA00023326"/>
    </source>
</evidence>
<dbReference type="InterPro" id="IPR003140">
    <property type="entry name" value="PLipase/COase/thioEstase"/>
</dbReference>
<evidence type="ECO:0000256" key="9">
    <source>
        <dbReference type="ARBA" id="ARBA00025250"/>
    </source>
</evidence>
<dbReference type="PROSITE" id="PS51257">
    <property type="entry name" value="PROKAR_LIPOPROTEIN"/>
    <property type="match status" value="1"/>
</dbReference>
<keyword evidence="6 11" id="KW-0378">Hydrolase</keyword>
<keyword evidence="7 11" id="KW-0119">Carbohydrate metabolism</keyword>
<gene>
    <name evidence="13" type="ORF">BCR34DRAFT_278658</name>
</gene>
<sequence>MPRHHSIVTLSTLFLLALFTTTIQAATAGCGKAATITSGTKSVTVNGKNRQYIVRVPNNYNSSHPYRLIFGLHWRDADMGAVDGGSAPYYGLKNLAKDSAIFVAPNGLNKGWANSGGEDITLIDTIRTTIADGLCVNEKLVFSLGFSYGAAMSYSLGCSRAKDFRAIAVLSGALLSGCSGGNDPIAFYGQHGVRDSVLPIASGRDIRDRFVKNNGCTSQTAQEPGRNSNKHITTVYQGCKTDYPTQWTAFDADHVALPGDNGADAGANSFTIPAVWKFFEQFT</sequence>
<dbReference type="EMBL" id="MCFA01000045">
    <property type="protein sequence ID" value="ORY13064.1"/>
    <property type="molecule type" value="Genomic_DNA"/>
</dbReference>
<feature type="signal peptide" evidence="11">
    <location>
        <begin position="1"/>
        <end position="25"/>
    </location>
</feature>
<dbReference type="GO" id="GO:0030600">
    <property type="term" value="F:feruloyl esterase activity"/>
    <property type="evidence" value="ECO:0007669"/>
    <property type="project" value="UniProtKB-UniRule"/>
</dbReference>
<dbReference type="STRING" id="1231657.A0A1Y1ZS91"/>
<evidence type="ECO:0000256" key="10">
    <source>
        <dbReference type="ARBA" id="ARBA00034075"/>
    </source>
</evidence>
<dbReference type="InterPro" id="IPR029058">
    <property type="entry name" value="AB_hydrolase_fold"/>
</dbReference>
<proteinExistence type="inferred from homology"/>
<keyword evidence="4 11" id="KW-0858">Xylan degradation</keyword>
<keyword evidence="5 11" id="KW-0732">Signal</keyword>
<feature type="domain" description="Phospholipase/carboxylesterase/thioesterase" evidence="12">
    <location>
        <begin position="121"/>
        <end position="216"/>
    </location>
</feature>
<evidence type="ECO:0000256" key="2">
    <source>
        <dbReference type="ARBA" id="ARBA00010278"/>
    </source>
</evidence>
<comment type="function">
    <text evidence="9 11">Involved in degradation of plant cell walls. Hydrolyzes the feruloyl-arabinose ester bond in arabinoxylans, and the feruloyl-galactose ester bond in pectin. Active against paranitrophenyl-acetate, methyl ferulate and wheat arabinoxylan.</text>
</comment>
<comment type="catalytic activity">
    <reaction evidence="10 11">
        <text>feruloyl-polysaccharide + H2O = ferulate + polysaccharide.</text>
        <dbReference type="EC" id="3.1.1.73"/>
    </reaction>
</comment>
<dbReference type="InterPro" id="IPR043595">
    <property type="entry name" value="FaeB/C/D"/>
</dbReference>
<dbReference type="Gene3D" id="3.40.50.1820">
    <property type="entry name" value="alpha/beta hydrolase"/>
    <property type="match status" value="1"/>
</dbReference>
<accession>A0A1Y1ZS91</accession>
<evidence type="ECO:0000256" key="5">
    <source>
        <dbReference type="ARBA" id="ARBA00022729"/>
    </source>
</evidence>
<dbReference type="EC" id="3.1.1.73" evidence="11"/>
<comment type="subcellular location">
    <subcellularLocation>
        <location evidence="1 11">Secreted</location>
    </subcellularLocation>
</comment>
<keyword evidence="8 11" id="KW-0624">Polysaccharide degradation</keyword>
<evidence type="ECO:0000256" key="11">
    <source>
        <dbReference type="RuleBase" id="RU367094"/>
    </source>
</evidence>
<protein>
    <recommendedName>
        <fullName evidence="11">Feruloyl esterase C</fullName>
        <ecNumber evidence="11">3.1.1.73</ecNumber>
    </recommendedName>
    <alternativeName>
        <fullName evidence="11">Ferulic acid esterase C</fullName>
    </alternativeName>
</protein>
<dbReference type="OrthoDB" id="424610at2759"/>
<feature type="chain" id="PRO_5027148748" description="Feruloyl esterase C" evidence="11">
    <location>
        <begin position="26"/>
        <end position="283"/>
    </location>
</feature>
<comment type="caution">
    <text evidence="13">The sequence shown here is derived from an EMBL/GenBank/DDBJ whole genome shotgun (WGS) entry which is preliminary data.</text>
</comment>
<evidence type="ECO:0000256" key="4">
    <source>
        <dbReference type="ARBA" id="ARBA00022651"/>
    </source>
</evidence>
<dbReference type="PANTHER" id="PTHR38050:SF1">
    <property type="entry name" value="FERULOYL ESTERASE C"/>
    <property type="match status" value="1"/>
</dbReference>
<reference evidence="13 14" key="1">
    <citation type="submission" date="2016-07" db="EMBL/GenBank/DDBJ databases">
        <title>Pervasive Adenine N6-methylation of Active Genes in Fungi.</title>
        <authorList>
            <consortium name="DOE Joint Genome Institute"/>
            <person name="Mondo S.J."/>
            <person name="Dannebaum R.O."/>
            <person name="Kuo R.C."/>
            <person name="Labutti K."/>
            <person name="Haridas S."/>
            <person name="Kuo A."/>
            <person name="Salamov A."/>
            <person name="Ahrendt S.R."/>
            <person name="Lipzen A."/>
            <person name="Sullivan W."/>
            <person name="Andreopoulos W.B."/>
            <person name="Clum A."/>
            <person name="Lindquist E."/>
            <person name="Daum C."/>
            <person name="Ramamoorthy G.K."/>
            <person name="Gryganskyi A."/>
            <person name="Culley D."/>
            <person name="Magnuson J.K."/>
            <person name="James T.Y."/>
            <person name="O'Malley M.A."/>
            <person name="Stajich J.E."/>
            <person name="Spatafora J.W."/>
            <person name="Visel A."/>
            <person name="Grigoriev I.V."/>
        </authorList>
    </citation>
    <scope>NUCLEOTIDE SEQUENCE [LARGE SCALE GENOMIC DNA]</scope>
    <source>
        <strain evidence="13 14">CBS 115471</strain>
    </source>
</reference>
<dbReference type="PANTHER" id="PTHR38050">
    <property type="match status" value="1"/>
</dbReference>
<evidence type="ECO:0000313" key="14">
    <source>
        <dbReference type="Proteomes" id="UP000193144"/>
    </source>
</evidence>
<dbReference type="GO" id="GO:0005576">
    <property type="term" value="C:extracellular region"/>
    <property type="evidence" value="ECO:0007669"/>
    <property type="project" value="UniProtKB-SubCell"/>
</dbReference>
<keyword evidence="14" id="KW-1185">Reference proteome</keyword>
<keyword evidence="3 11" id="KW-0964">Secreted</keyword>